<dbReference type="SMART" id="SM00406">
    <property type="entry name" value="IGv"/>
    <property type="match status" value="1"/>
</dbReference>
<accession>A0AAV7V450</accession>
<dbReference type="Gene3D" id="2.60.120.920">
    <property type="match status" value="1"/>
</dbReference>
<dbReference type="InterPro" id="IPR053896">
    <property type="entry name" value="BTN3A2-like_Ig-C"/>
</dbReference>
<keyword evidence="15" id="KW-1185">Reference proteome</keyword>
<evidence type="ECO:0000256" key="5">
    <source>
        <dbReference type="ARBA" id="ARBA00022989"/>
    </source>
</evidence>
<name>A0AAV7V450_PLEWA</name>
<dbReference type="CDD" id="cd05713">
    <property type="entry name" value="IgV_MOG_like"/>
    <property type="match status" value="1"/>
</dbReference>
<evidence type="ECO:0000313" key="15">
    <source>
        <dbReference type="Proteomes" id="UP001066276"/>
    </source>
</evidence>
<dbReference type="FunFam" id="2.60.120.920:FF:000004">
    <property type="entry name" value="Butyrophilin subfamily 1 member A1"/>
    <property type="match status" value="1"/>
</dbReference>
<dbReference type="Pfam" id="PF00622">
    <property type="entry name" value="SPRY"/>
    <property type="match status" value="1"/>
</dbReference>
<dbReference type="PANTHER" id="PTHR24100">
    <property type="entry name" value="BUTYROPHILIN"/>
    <property type="match status" value="1"/>
</dbReference>
<dbReference type="Proteomes" id="UP001066276">
    <property type="component" value="Chromosome 2_2"/>
</dbReference>
<keyword evidence="8" id="KW-1015">Disulfide bond</keyword>
<dbReference type="InterPro" id="IPR003877">
    <property type="entry name" value="SPRY_dom"/>
</dbReference>
<feature type="domain" description="B30.2/SPRY" evidence="12">
    <location>
        <begin position="277"/>
        <end position="464"/>
    </location>
</feature>
<dbReference type="Gene3D" id="2.60.40.10">
    <property type="entry name" value="Immunoglobulins"/>
    <property type="match status" value="2"/>
</dbReference>
<feature type="domain" description="Ig-like" evidence="13">
    <location>
        <begin position="33"/>
        <end position="152"/>
    </location>
</feature>
<protein>
    <recommendedName>
        <fullName evidence="16">Butyrophilin subfamily 1 member A1-like</fullName>
    </recommendedName>
</protein>
<sequence>MRSPGGERQVVLDTMSLQMYFVTALLSLKLLCPFAAGAFTAVAPKEAIFVNYGEDAVLPCHLMPRISAQKMEVRWFRSQYQSVVHLYRDGKDQDGVQMPQFQDRTELRKDDLTSGRVELKIPAVKLSDAGSYTCFFQSHSFYDSSRLELVVTGFGTFPHIHIDYHEDGGILVACKSSGWYPKPDAAWQDVKKNSLPPLSETWAVDEDGLFYGAITIVMKSKSSQNVLCSIRNHLTQQEHGVHISMSDTFLSQVSTSTVVLIVSVIVLMGVLGPLTYFVWKYRKTNEIIPALRNRVEVTMDPNTAHPELHISNDYKTVTRGEKQADLPDYPERFDTRLYVLGSEGYSSGKHYWEIEVKNGAGWTIGVVQSNIKRKGKLELSPNEGAWLLELRSPRYFALTSPPTHPVIRSELKKIGVFLDCESNKVSFFNADTLDSIYTFQCSFSKQTLFPFFSLWSKEAQITLC</sequence>
<dbReference type="FunFam" id="2.60.40.10:FF:000088">
    <property type="entry name" value="Butyrophilin subfamily 1 member A1"/>
    <property type="match status" value="1"/>
</dbReference>
<dbReference type="InterPro" id="IPR013783">
    <property type="entry name" value="Ig-like_fold"/>
</dbReference>
<dbReference type="InterPro" id="IPR006574">
    <property type="entry name" value="PRY"/>
</dbReference>
<comment type="similarity">
    <text evidence="2">Belongs to the immunoglobulin superfamily. BTN/MOG family.</text>
</comment>
<comment type="caution">
    <text evidence="14">The sequence shown here is derived from an EMBL/GenBank/DDBJ whole genome shotgun (WGS) entry which is preliminary data.</text>
</comment>
<evidence type="ECO:0000259" key="12">
    <source>
        <dbReference type="PROSITE" id="PS50188"/>
    </source>
</evidence>
<evidence type="ECO:0008006" key="16">
    <source>
        <dbReference type="Google" id="ProtNLM"/>
    </source>
</evidence>
<keyword evidence="7 11" id="KW-0472">Membrane</keyword>
<dbReference type="SMART" id="SM00449">
    <property type="entry name" value="SPRY"/>
    <property type="match status" value="1"/>
</dbReference>
<dbReference type="GO" id="GO:0050852">
    <property type="term" value="P:T cell receptor signaling pathway"/>
    <property type="evidence" value="ECO:0007669"/>
    <property type="project" value="TreeGrafter"/>
</dbReference>
<evidence type="ECO:0000256" key="4">
    <source>
        <dbReference type="ARBA" id="ARBA00022729"/>
    </source>
</evidence>
<dbReference type="PANTHER" id="PTHR24100:SF149">
    <property type="entry name" value="BG-LIKE ANTIGEN 1-RELATED"/>
    <property type="match status" value="1"/>
</dbReference>
<evidence type="ECO:0000259" key="13">
    <source>
        <dbReference type="PROSITE" id="PS50835"/>
    </source>
</evidence>
<dbReference type="SUPFAM" id="SSF48726">
    <property type="entry name" value="Immunoglobulin"/>
    <property type="match status" value="1"/>
</dbReference>
<dbReference type="Pfam" id="PF22705">
    <property type="entry name" value="C2-set_3"/>
    <property type="match status" value="1"/>
</dbReference>
<dbReference type="InterPro" id="IPR003599">
    <property type="entry name" value="Ig_sub"/>
</dbReference>
<dbReference type="GO" id="GO:0009897">
    <property type="term" value="C:external side of plasma membrane"/>
    <property type="evidence" value="ECO:0007669"/>
    <property type="project" value="TreeGrafter"/>
</dbReference>
<evidence type="ECO:0000256" key="11">
    <source>
        <dbReference type="SAM" id="Phobius"/>
    </source>
</evidence>
<dbReference type="InterPro" id="IPR036179">
    <property type="entry name" value="Ig-like_dom_sf"/>
</dbReference>
<dbReference type="PROSITE" id="PS50188">
    <property type="entry name" value="B302_SPRY"/>
    <property type="match status" value="1"/>
</dbReference>
<evidence type="ECO:0000256" key="7">
    <source>
        <dbReference type="ARBA" id="ARBA00023136"/>
    </source>
</evidence>
<evidence type="ECO:0000256" key="3">
    <source>
        <dbReference type="ARBA" id="ARBA00022692"/>
    </source>
</evidence>
<dbReference type="InterPro" id="IPR013106">
    <property type="entry name" value="Ig_V-set"/>
</dbReference>
<evidence type="ECO:0000256" key="10">
    <source>
        <dbReference type="ARBA" id="ARBA00023319"/>
    </source>
</evidence>
<dbReference type="SUPFAM" id="SSF49899">
    <property type="entry name" value="Concanavalin A-like lectins/glucanases"/>
    <property type="match status" value="1"/>
</dbReference>
<feature type="transmembrane region" description="Helical" evidence="11">
    <location>
        <begin position="258"/>
        <end position="279"/>
    </location>
</feature>
<reference evidence="14" key="1">
    <citation type="journal article" date="2022" name="bioRxiv">
        <title>Sequencing and chromosome-scale assembly of the giantPleurodeles waltlgenome.</title>
        <authorList>
            <person name="Brown T."/>
            <person name="Elewa A."/>
            <person name="Iarovenko S."/>
            <person name="Subramanian E."/>
            <person name="Araus A.J."/>
            <person name="Petzold A."/>
            <person name="Susuki M."/>
            <person name="Suzuki K.-i.T."/>
            <person name="Hayashi T."/>
            <person name="Toyoda A."/>
            <person name="Oliveira C."/>
            <person name="Osipova E."/>
            <person name="Leigh N.D."/>
            <person name="Simon A."/>
            <person name="Yun M.H."/>
        </authorList>
    </citation>
    <scope>NUCLEOTIDE SEQUENCE</scope>
    <source>
        <strain evidence="14">20211129_DDA</strain>
        <tissue evidence="14">Liver</tissue>
    </source>
</reference>
<dbReference type="Pfam" id="PF13765">
    <property type="entry name" value="PRY"/>
    <property type="match status" value="1"/>
</dbReference>
<keyword evidence="3 11" id="KW-0812">Transmembrane</keyword>
<evidence type="ECO:0000313" key="14">
    <source>
        <dbReference type="EMBL" id="KAJ1196018.1"/>
    </source>
</evidence>
<dbReference type="SMART" id="SM00589">
    <property type="entry name" value="PRY"/>
    <property type="match status" value="1"/>
</dbReference>
<keyword evidence="6" id="KW-0175">Coiled coil</keyword>
<evidence type="ECO:0000256" key="1">
    <source>
        <dbReference type="ARBA" id="ARBA00004479"/>
    </source>
</evidence>
<evidence type="ECO:0000256" key="6">
    <source>
        <dbReference type="ARBA" id="ARBA00023054"/>
    </source>
</evidence>
<keyword evidence="5 11" id="KW-1133">Transmembrane helix</keyword>
<dbReference type="InterPro" id="IPR003879">
    <property type="entry name" value="Butyrophylin_SPRY"/>
</dbReference>
<dbReference type="GO" id="GO:0005102">
    <property type="term" value="F:signaling receptor binding"/>
    <property type="evidence" value="ECO:0007669"/>
    <property type="project" value="TreeGrafter"/>
</dbReference>
<dbReference type="PROSITE" id="PS50835">
    <property type="entry name" value="IG_LIKE"/>
    <property type="match status" value="1"/>
</dbReference>
<proteinExistence type="inferred from homology"/>
<dbReference type="FunFam" id="2.60.40.10:FF:000208">
    <property type="entry name" value="Butyrophilin subfamily 1 member A1"/>
    <property type="match status" value="1"/>
</dbReference>
<organism evidence="14 15">
    <name type="scientific">Pleurodeles waltl</name>
    <name type="common">Iberian ribbed newt</name>
    <dbReference type="NCBI Taxonomy" id="8319"/>
    <lineage>
        <taxon>Eukaryota</taxon>
        <taxon>Metazoa</taxon>
        <taxon>Chordata</taxon>
        <taxon>Craniata</taxon>
        <taxon>Vertebrata</taxon>
        <taxon>Euteleostomi</taxon>
        <taxon>Amphibia</taxon>
        <taxon>Batrachia</taxon>
        <taxon>Caudata</taxon>
        <taxon>Salamandroidea</taxon>
        <taxon>Salamandridae</taxon>
        <taxon>Pleurodelinae</taxon>
        <taxon>Pleurodeles</taxon>
    </lineage>
</organism>
<evidence type="ECO:0000256" key="8">
    <source>
        <dbReference type="ARBA" id="ARBA00023157"/>
    </source>
</evidence>
<keyword evidence="10" id="KW-0393">Immunoglobulin domain</keyword>
<dbReference type="InterPro" id="IPR001870">
    <property type="entry name" value="B30.2/SPRY"/>
</dbReference>
<dbReference type="PRINTS" id="PR01407">
    <property type="entry name" value="BUTYPHLNCDUF"/>
</dbReference>
<dbReference type="InterPro" id="IPR013320">
    <property type="entry name" value="ConA-like_dom_sf"/>
</dbReference>
<dbReference type="InterPro" id="IPR043136">
    <property type="entry name" value="B30.2/SPRY_sf"/>
</dbReference>
<dbReference type="EMBL" id="JANPWB010000004">
    <property type="protein sequence ID" value="KAJ1196018.1"/>
    <property type="molecule type" value="Genomic_DNA"/>
</dbReference>
<dbReference type="Pfam" id="PF07686">
    <property type="entry name" value="V-set"/>
    <property type="match status" value="1"/>
</dbReference>
<dbReference type="SMART" id="SM00409">
    <property type="entry name" value="IG"/>
    <property type="match status" value="1"/>
</dbReference>
<dbReference type="AlphaFoldDB" id="A0AAV7V450"/>
<keyword evidence="4" id="KW-0732">Signal</keyword>
<dbReference type="InterPro" id="IPR007110">
    <property type="entry name" value="Ig-like_dom"/>
</dbReference>
<dbReference type="GO" id="GO:0001817">
    <property type="term" value="P:regulation of cytokine production"/>
    <property type="evidence" value="ECO:0007669"/>
    <property type="project" value="TreeGrafter"/>
</dbReference>
<keyword evidence="9" id="KW-0325">Glycoprotein</keyword>
<comment type="subcellular location">
    <subcellularLocation>
        <location evidence="1">Membrane</location>
        <topology evidence="1">Single-pass type I membrane protein</topology>
    </subcellularLocation>
</comment>
<evidence type="ECO:0000256" key="9">
    <source>
        <dbReference type="ARBA" id="ARBA00023180"/>
    </source>
</evidence>
<evidence type="ECO:0000256" key="2">
    <source>
        <dbReference type="ARBA" id="ARBA00007591"/>
    </source>
</evidence>
<gene>
    <name evidence="14" type="ORF">NDU88_005278</name>
</gene>
<dbReference type="InterPro" id="IPR050504">
    <property type="entry name" value="IgSF_BTN/MOG"/>
</dbReference>